<evidence type="ECO:0000256" key="2">
    <source>
        <dbReference type="ARBA" id="ARBA00022692"/>
    </source>
</evidence>
<dbReference type="CDD" id="cd06257">
    <property type="entry name" value="DnaJ"/>
    <property type="match status" value="1"/>
</dbReference>
<reference evidence="9 10" key="1">
    <citation type="submission" date="2024-09" db="EMBL/GenBank/DDBJ databases">
        <authorList>
            <person name="Sun Q."/>
            <person name="Mori K."/>
        </authorList>
    </citation>
    <scope>NUCLEOTIDE SEQUENCE [LARGE SCALE GENOMIC DNA]</scope>
    <source>
        <strain evidence="9 10">ATCC 51285</strain>
    </source>
</reference>
<keyword evidence="3 7" id="KW-1133">Transmembrane helix</keyword>
<evidence type="ECO:0000256" key="6">
    <source>
        <dbReference type="ARBA" id="ARBA00038105"/>
    </source>
</evidence>
<evidence type="ECO:0000313" key="9">
    <source>
        <dbReference type="EMBL" id="MFB9887702.1"/>
    </source>
</evidence>
<organism evidence="9 10">
    <name type="scientific">Balneatrix alpica</name>
    <dbReference type="NCBI Taxonomy" id="75684"/>
    <lineage>
        <taxon>Bacteria</taxon>
        <taxon>Pseudomonadati</taxon>
        <taxon>Pseudomonadota</taxon>
        <taxon>Gammaproteobacteria</taxon>
        <taxon>Oceanospirillales</taxon>
        <taxon>Balneatrichaceae</taxon>
        <taxon>Balneatrix</taxon>
    </lineage>
</organism>
<keyword evidence="10" id="KW-1185">Reference proteome</keyword>
<dbReference type="EMBL" id="JBHLZN010000005">
    <property type="protein sequence ID" value="MFB9887702.1"/>
    <property type="molecule type" value="Genomic_DNA"/>
</dbReference>
<keyword evidence="5" id="KW-0143">Chaperone</keyword>
<comment type="subcellular location">
    <subcellularLocation>
        <location evidence="1">Membrane</location>
        <topology evidence="1">Single-pass membrane protein</topology>
    </subcellularLocation>
</comment>
<dbReference type="InterPro" id="IPR036869">
    <property type="entry name" value="J_dom_sf"/>
</dbReference>
<gene>
    <name evidence="9" type="ORF">ACFFLH_14895</name>
</gene>
<evidence type="ECO:0000256" key="1">
    <source>
        <dbReference type="ARBA" id="ARBA00004167"/>
    </source>
</evidence>
<feature type="transmembrane region" description="Helical" evidence="7">
    <location>
        <begin position="32"/>
        <end position="49"/>
    </location>
</feature>
<sequence length="226" mass="26111">MPLIYLILFLVVAAWLWQTLRRLPPQQRRKRIGLVLLSLLGALVVVLALTGRLPLISAAIGVVLPWLARFWPTLLKWLFVSWRKRQQTNRLIQLQHDANSGELRGMILHGPWQGRELASLNRDEFATLLQQCQQQDPLSAALMRQWWHLQHGQAWDQPPPGQASSQMDEEQARAILGLGTDWTVEQVEQAYKRLIGRLHPDKGGSDWLASRINEARDWLIQHSKRR</sequence>
<keyword evidence="4 7" id="KW-0472">Membrane</keyword>
<comment type="similarity">
    <text evidence="6">Belongs to the TIM14 family.</text>
</comment>
<evidence type="ECO:0000256" key="4">
    <source>
        <dbReference type="ARBA" id="ARBA00023136"/>
    </source>
</evidence>
<dbReference type="SUPFAM" id="SSF46565">
    <property type="entry name" value="Chaperone J-domain"/>
    <property type="match status" value="1"/>
</dbReference>
<feature type="transmembrane region" description="Helical" evidence="7">
    <location>
        <begin position="55"/>
        <end position="80"/>
    </location>
</feature>
<feature type="domain" description="J" evidence="8">
    <location>
        <begin position="171"/>
        <end position="226"/>
    </location>
</feature>
<dbReference type="RefSeq" id="WP_027312119.1">
    <property type="nucleotide sequence ID" value="NZ_JBHLZN010000005.1"/>
</dbReference>
<dbReference type="PROSITE" id="PS50076">
    <property type="entry name" value="DNAJ_2"/>
    <property type="match status" value="1"/>
</dbReference>
<proteinExistence type="inferred from homology"/>
<evidence type="ECO:0000256" key="5">
    <source>
        <dbReference type="ARBA" id="ARBA00023186"/>
    </source>
</evidence>
<dbReference type="InterPro" id="IPR001623">
    <property type="entry name" value="DnaJ_domain"/>
</dbReference>
<dbReference type="PANTHER" id="PTHR12763:SF28">
    <property type="entry name" value="GEO10507P1-RELATED"/>
    <property type="match status" value="1"/>
</dbReference>
<protein>
    <submittedName>
        <fullName evidence="9">J domain-containing protein</fullName>
    </submittedName>
</protein>
<name>A0ABV5ZEK0_9GAMM</name>
<evidence type="ECO:0000256" key="7">
    <source>
        <dbReference type="SAM" id="Phobius"/>
    </source>
</evidence>
<dbReference type="Proteomes" id="UP001589628">
    <property type="component" value="Unassembled WGS sequence"/>
</dbReference>
<comment type="caution">
    <text evidence="9">The sequence shown here is derived from an EMBL/GenBank/DDBJ whole genome shotgun (WGS) entry which is preliminary data.</text>
</comment>
<dbReference type="Gene3D" id="1.10.287.110">
    <property type="entry name" value="DnaJ domain"/>
    <property type="match status" value="1"/>
</dbReference>
<evidence type="ECO:0000256" key="3">
    <source>
        <dbReference type="ARBA" id="ARBA00022989"/>
    </source>
</evidence>
<evidence type="ECO:0000259" key="8">
    <source>
        <dbReference type="PROSITE" id="PS50076"/>
    </source>
</evidence>
<accession>A0ABV5ZEK0</accession>
<dbReference type="PANTHER" id="PTHR12763">
    <property type="match status" value="1"/>
</dbReference>
<feature type="transmembrane region" description="Helical" evidence="7">
    <location>
        <begin position="6"/>
        <end position="23"/>
    </location>
</feature>
<keyword evidence="2 7" id="KW-0812">Transmembrane</keyword>
<evidence type="ECO:0000313" key="10">
    <source>
        <dbReference type="Proteomes" id="UP001589628"/>
    </source>
</evidence>